<evidence type="ECO:0000256" key="1">
    <source>
        <dbReference type="SAM" id="Phobius"/>
    </source>
</evidence>
<feature type="transmembrane region" description="Helical" evidence="1">
    <location>
        <begin position="215"/>
        <end position="233"/>
    </location>
</feature>
<protein>
    <submittedName>
        <fullName evidence="3">DUF1624 domain-containing protein</fullName>
    </submittedName>
</protein>
<evidence type="ECO:0000313" key="3">
    <source>
        <dbReference type="EMBL" id="HIZ33140.1"/>
    </source>
</evidence>
<dbReference type="PANTHER" id="PTHR31061">
    <property type="entry name" value="LD22376P"/>
    <property type="match status" value="1"/>
</dbReference>
<feature type="transmembrane region" description="Helical" evidence="1">
    <location>
        <begin position="165"/>
        <end position="186"/>
    </location>
</feature>
<dbReference type="Proteomes" id="UP000824028">
    <property type="component" value="Unassembled WGS sequence"/>
</dbReference>
<dbReference type="EMBL" id="DXBX01000048">
    <property type="protein sequence ID" value="HIZ33140.1"/>
    <property type="molecule type" value="Genomic_DNA"/>
</dbReference>
<keyword evidence="1" id="KW-1133">Transmembrane helix</keyword>
<organism evidence="3 4">
    <name type="scientific">Candidatus Bacteroides merdigallinarum</name>
    <dbReference type="NCBI Taxonomy" id="2838473"/>
    <lineage>
        <taxon>Bacteria</taxon>
        <taxon>Pseudomonadati</taxon>
        <taxon>Bacteroidota</taxon>
        <taxon>Bacteroidia</taxon>
        <taxon>Bacteroidales</taxon>
        <taxon>Bacteroidaceae</taxon>
        <taxon>Bacteroides</taxon>
    </lineage>
</organism>
<reference evidence="3" key="1">
    <citation type="journal article" date="2021" name="PeerJ">
        <title>Extensive microbial diversity within the chicken gut microbiome revealed by metagenomics and culture.</title>
        <authorList>
            <person name="Gilroy R."/>
            <person name="Ravi A."/>
            <person name="Getino M."/>
            <person name="Pursley I."/>
            <person name="Horton D.L."/>
            <person name="Alikhan N.F."/>
            <person name="Baker D."/>
            <person name="Gharbi K."/>
            <person name="Hall N."/>
            <person name="Watson M."/>
            <person name="Adriaenssens E.M."/>
            <person name="Foster-Nyarko E."/>
            <person name="Jarju S."/>
            <person name="Secka A."/>
            <person name="Antonio M."/>
            <person name="Oren A."/>
            <person name="Chaudhuri R.R."/>
            <person name="La Ragione R."/>
            <person name="Hildebrand F."/>
            <person name="Pallen M.J."/>
        </authorList>
    </citation>
    <scope>NUCLEOTIDE SEQUENCE</scope>
    <source>
        <strain evidence="3">ChiHjej9B8-1298</strain>
    </source>
</reference>
<accession>A0A9D2J145</accession>
<feature type="transmembrane region" description="Helical" evidence="1">
    <location>
        <begin position="326"/>
        <end position="346"/>
    </location>
</feature>
<dbReference type="AlphaFoldDB" id="A0A9D2J145"/>
<feature type="transmembrane region" description="Helical" evidence="1">
    <location>
        <begin position="140"/>
        <end position="158"/>
    </location>
</feature>
<sequence>MDISRGKAARGGRILALDVLRGITIAGMILVNNPGSWEHIYAPLRHAAWNGLTPTDLVFPFFMFIMGISTYISLRKYSFMLSKVAVRKVVQRMVVIFLIGIAIDWFLRFCYYWPGPEGMGFGERLWNAACTFDSVRIPGVMQRLAVCYGITAFIALIVKHRYIPWIIVGLLAGYFLLLMGGNGFAYDETNLLSIVDRAVFTSAHMYKDNGIDPEGLLSTIPSVAHVLLGFYVGRMMLAGGGKEPQDRETLLRSHLIKLFLLGTVLAFSGWLLSYGCPLNKKIWSPTFVLVTCGLASSLLALLIWLIDVKGYKRWSRFFEAFGVNPLFMYVLGDLLGILFGCIRFPWGESSISLYGFLYDVCLRPWLGNTGGSLVYALLFVLVNWCIGYQLYKRKIYIKI</sequence>
<keyword evidence="1" id="KW-0472">Membrane</keyword>
<evidence type="ECO:0000259" key="2">
    <source>
        <dbReference type="Pfam" id="PF07786"/>
    </source>
</evidence>
<feature type="transmembrane region" description="Helical" evidence="1">
    <location>
        <begin position="286"/>
        <end position="306"/>
    </location>
</feature>
<feature type="transmembrane region" description="Helical" evidence="1">
    <location>
        <begin position="12"/>
        <end position="31"/>
    </location>
</feature>
<proteinExistence type="predicted"/>
<comment type="caution">
    <text evidence="3">The sequence shown here is derived from an EMBL/GenBank/DDBJ whole genome shotgun (WGS) entry which is preliminary data.</text>
</comment>
<feature type="domain" description="Heparan-alpha-glucosaminide N-acetyltransferase catalytic" evidence="2">
    <location>
        <begin position="13"/>
        <end position="243"/>
    </location>
</feature>
<name>A0A9D2J145_9BACE</name>
<feature type="transmembrane region" description="Helical" evidence="1">
    <location>
        <begin position="254"/>
        <end position="274"/>
    </location>
</feature>
<dbReference type="Pfam" id="PF07786">
    <property type="entry name" value="HGSNAT_cat"/>
    <property type="match status" value="1"/>
</dbReference>
<evidence type="ECO:0000313" key="4">
    <source>
        <dbReference type="Proteomes" id="UP000824028"/>
    </source>
</evidence>
<feature type="transmembrane region" description="Helical" evidence="1">
    <location>
        <begin position="372"/>
        <end position="391"/>
    </location>
</feature>
<feature type="transmembrane region" description="Helical" evidence="1">
    <location>
        <begin position="94"/>
        <end position="114"/>
    </location>
</feature>
<keyword evidence="1" id="KW-0812">Transmembrane</keyword>
<dbReference type="InterPro" id="IPR012429">
    <property type="entry name" value="HGSNAT_cat"/>
</dbReference>
<feature type="transmembrane region" description="Helical" evidence="1">
    <location>
        <begin position="57"/>
        <end position="74"/>
    </location>
</feature>
<gene>
    <name evidence="3" type="ORF">H9814_06275</name>
</gene>
<dbReference type="PANTHER" id="PTHR31061:SF24">
    <property type="entry name" value="LD22376P"/>
    <property type="match status" value="1"/>
</dbReference>
<reference evidence="3" key="2">
    <citation type="submission" date="2021-04" db="EMBL/GenBank/DDBJ databases">
        <authorList>
            <person name="Gilroy R."/>
        </authorList>
    </citation>
    <scope>NUCLEOTIDE SEQUENCE</scope>
    <source>
        <strain evidence="3">ChiHjej9B8-1298</strain>
    </source>
</reference>